<evidence type="ECO:0000256" key="3">
    <source>
        <dbReference type="ARBA" id="ARBA00023015"/>
    </source>
</evidence>
<keyword evidence="5" id="KW-0539">Nucleus</keyword>
<sequence>MNTRAVPSTPNLSREPAFQISGGLTHSQQPAAPMINHQSAYLNNLWDSSRGMRGPTRHHRVAPGGQTYQPNRYAGAQTHAGHASVQAQQPAPDLTHGAPVPRQYTVIGQQASVENVNTDRGNPSDQRAPANADAPVSCEGQSLPVPPPEEVELLFSDAKLIWDWSFDTFTVPTTSLRASNIAGVEPTTCTEDEPWCRLKLSLSTRDALLYVVYRRFVPTDNSPSFPPSHILSQFLCCYFVKAEGQSDNFIHLPSLDTNQVPVYLLAAMIAKGAMAVPSTVAQSFGVALAEVVCASLLEQWPQTPDLSALTLEDMQAVVICLDICLWCGYSAANHLVKALATTATEFLRKYMHDSELHDGNDLSPASSDDDETIISKWQQFIERESRKRLLAHIYISITRWSIWRCSKPTFEFSDLGCSPAASADLWNALTAEEWRDANTCHATPSSPRPRMGDRPVEHLDERGWGLLLDVGLCETAYVHGLWAFVYSNSVRDGRGDQARVGLFERLNSVPLEVAASLRSVAQNQGFIDEDDSEISGHHGTLILLSRLFLLICHISPAQLENLRKFLGRRDGHAAMEFIRSWAMTPEARESVCQAGQILRCARRMCPGTLTTIQAVAVYFATLALWAYGKAHLQFAWEVQNLHACIQAGRSGRRSFGLHNDSVALKAYCAKSMLYTATIGAATGDPSIIWLDGADEARTQMFRDHNQGVPSVRIGPRSDSRESIPLCELDQVLRTGAHILRNNLVLDGDDMPALPSVARGLEKKLLELASLSKRKRGGEEGLRPFSFANNVEGVAGRITVDFGLATCDSEFNEYSCGSMTYMTTPLPYHEVLYIVGFIKGAGELASTDNRFTDQYKTVYRQLPQERGAGTDHLGLDPSGSQLFTARSLRTVESNQVPRT</sequence>
<name>A0ABR0BHL0_PURLI</name>
<feature type="region of interest" description="Disordered" evidence="6">
    <location>
        <begin position="115"/>
        <end position="143"/>
    </location>
</feature>
<keyword evidence="1" id="KW-0479">Metal-binding</keyword>
<dbReference type="PANTHER" id="PTHR47660">
    <property type="entry name" value="TRANSCRIPTION FACTOR WITH C2H2 AND ZN(2)-CYS(6) DNA BINDING DOMAIN (EUROFUNG)-RELATED-RELATED"/>
    <property type="match status" value="1"/>
</dbReference>
<dbReference type="Pfam" id="PF04082">
    <property type="entry name" value="Fungal_trans"/>
    <property type="match status" value="1"/>
</dbReference>
<accession>A0ABR0BHL0</accession>
<keyword evidence="2" id="KW-0862">Zinc</keyword>
<evidence type="ECO:0000256" key="6">
    <source>
        <dbReference type="SAM" id="MobiDB-lite"/>
    </source>
</evidence>
<dbReference type="EMBL" id="JAWRVI010000112">
    <property type="protein sequence ID" value="KAK4076855.1"/>
    <property type="molecule type" value="Genomic_DNA"/>
</dbReference>
<dbReference type="PANTHER" id="PTHR47660:SF2">
    <property type="entry name" value="TRANSCRIPTION FACTOR WITH C2H2 AND ZN(2)-CYS(6) DNA BINDING DOMAIN (EUROFUNG)"/>
    <property type="match status" value="1"/>
</dbReference>
<evidence type="ECO:0000256" key="1">
    <source>
        <dbReference type="ARBA" id="ARBA00022723"/>
    </source>
</evidence>
<dbReference type="Proteomes" id="UP001287286">
    <property type="component" value="Unassembled WGS sequence"/>
</dbReference>
<dbReference type="InterPro" id="IPR007219">
    <property type="entry name" value="XnlR_reg_dom"/>
</dbReference>
<keyword evidence="9" id="KW-1185">Reference proteome</keyword>
<keyword evidence="4" id="KW-0804">Transcription</keyword>
<evidence type="ECO:0000259" key="7">
    <source>
        <dbReference type="Pfam" id="PF04082"/>
    </source>
</evidence>
<feature type="domain" description="Xylanolytic transcriptional activator regulatory" evidence="7">
    <location>
        <begin position="248"/>
        <end position="439"/>
    </location>
</feature>
<organism evidence="8 9">
    <name type="scientific">Purpureocillium lilacinum</name>
    <name type="common">Paecilomyces lilacinus</name>
    <dbReference type="NCBI Taxonomy" id="33203"/>
    <lineage>
        <taxon>Eukaryota</taxon>
        <taxon>Fungi</taxon>
        <taxon>Dikarya</taxon>
        <taxon>Ascomycota</taxon>
        <taxon>Pezizomycotina</taxon>
        <taxon>Sordariomycetes</taxon>
        <taxon>Hypocreomycetidae</taxon>
        <taxon>Hypocreales</taxon>
        <taxon>Ophiocordycipitaceae</taxon>
        <taxon>Purpureocillium</taxon>
    </lineage>
</organism>
<gene>
    <name evidence="8" type="ORF">Purlil1_12563</name>
</gene>
<evidence type="ECO:0000256" key="2">
    <source>
        <dbReference type="ARBA" id="ARBA00022833"/>
    </source>
</evidence>
<proteinExistence type="predicted"/>
<evidence type="ECO:0000256" key="5">
    <source>
        <dbReference type="ARBA" id="ARBA00023242"/>
    </source>
</evidence>
<reference evidence="8 9" key="1">
    <citation type="journal article" date="2024" name="Microbiol. Resour. Announc.">
        <title>Genome annotations for the ascomycete fungi Trichoderma harzianum, Trichoderma aggressivum, and Purpureocillium lilacinum.</title>
        <authorList>
            <person name="Beijen E.P.W."/>
            <person name="Ohm R.A."/>
        </authorList>
    </citation>
    <scope>NUCLEOTIDE SEQUENCE [LARGE SCALE GENOMIC DNA]</scope>
    <source>
        <strain evidence="8 9">CBS 150709</strain>
    </source>
</reference>
<feature type="region of interest" description="Disordered" evidence="6">
    <location>
        <begin position="47"/>
        <end position="99"/>
    </location>
</feature>
<evidence type="ECO:0000313" key="8">
    <source>
        <dbReference type="EMBL" id="KAK4076855.1"/>
    </source>
</evidence>
<keyword evidence="3" id="KW-0805">Transcription regulation</keyword>
<comment type="caution">
    <text evidence="8">The sequence shown here is derived from an EMBL/GenBank/DDBJ whole genome shotgun (WGS) entry which is preliminary data.</text>
</comment>
<protein>
    <recommendedName>
        <fullName evidence="7">Xylanolytic transcriptional activator regulatory domain-containing protein</fullName>
    </recommendedName>
</protein>
<feature type="compositionally biased region" description="Polar residues" evidence="6">
    <location>
        <begin position="115"/>
        <end position="125"/>
    </location>
</feature>
<evidence type="ECO:0000313" key="9">
    <source>
        <dbReference type="Proteomes" id="UP001287286"/>
    </source>
</evidence>
<evidence type="ECO:0000256" key="4">
    <source>
        <dbReference type="ARBA" id="ARBA00023163"/>
    </source>
</evidence>